<dbReference type="EMBL" id="PDOA01000017">
    <property type="protein sequence ID" value="PWC27232.1"/>
    <property type="molecule type" value="Genomic_DNA"/>
</dbReference>
<evidence type="ECO:0000313" key="3">
    <source>
        <dbReference type="Proteomes" id="UP000245048"/>
    </source>
</evidence>
<dbReference type="OrthoDB" id="9797508at2"/>
<evidence type="ECO:0000256" key="1">
    <source>
        <dbReference type="ARBA" id="ARBA00007378"/>
    </source>
</evidence>
<dbReference type="SUPFAM" id="SSF82784">
    <property type="entry name" value="OsmC-like"/>
    <property type="match status" value="1"/>
</dbReference>
<comment type="similarity">
    <text evidence="1">Belongs to the OsmC/Ohr family.</text>
</comment>
<dbReference type="Pfam" id="PF02566">
    <property type="entry name" value="OsmC"/>
    <property type="match status" value="1"/>
</dbReference>
<dbReference type="InterPro" id="IPR036102">
    <property type="entry name" value="OsmC/Ohrsf"/>
</dbReference>
<organism evidence="2 3">
    <name type="scientific">Teichococcus aestuarii</name>
    <dbReference type="NCBI Taxonomy" id="568898"/>
    <lineage>
        <taxon>Bacteria</taxon>
        <taxon>Pseudomonadati</taxon>
        <taxon>Pseudomonadota</taxon>
        <taxon>Alphaproteobacteria</taxon>
        <taxon>Acetobacterales</taxon>
        <taxon>Roseomonadaceae</taxon>
        <taxon>Roseomonas</taxon>
    </lineage>
</organism>
<dbReference type="InterPro" id="IPR015946">
    <property type="entry name" value="KH_dom-like_a/b"/>
</dbReference>
<keyword evidence="3" id="KW-1185">Reference proteome</keyword>
<reference evidence="3" key="1">
    <citation type="submission" date="2017-10" db="EMBL/GenBank/DDBJ databases">
        <authorList>
            <person name="Toshchakov S.V."/>
            <person name="Goeva M.A."/>
        </authorList>
    </citation>
    <scope>NUCLEOTIDE SEQUENCE [LARGE SCALE GENOMIC DNA]</scope>
    <source>
        <strain evidence="3">JR1/69-1-13</strain>
    </source>
</reference>
<dbReference type="NCBIfam" id="TIGR03561">
    <property type="entry name" value="organ_hyd_perox"/>
    <property type="match status" value="1"/>
</dbReference>
<dbReference type="InterPro" id="IPR003718">
    <property type="entry name" value="OsmC/Ohr_fam"/>
</dbReference>
<dbReference type="PANTHER" id="PTHR33797">
    <property type="entry name" value="ORGANIC HYDROPEROXIDE RESISTANCE PROTEIN-LIKE"/>
    <property type="match status" value="1"/>
</dbReference>
<dbReference type="Gene3D" id="3.30.300.20">
    <property type="match status" value="1"/>
</dbReference>
<proteinExistence type="inferred from homology"/>
<dbReference type="InterPro" id="IPR019953">
    <property type="entry name" value="OHR"/>
</dbReference>
<name>A0A2U1UZZ9_9PROT</name>
<dbReference type="Proteomes" id="UP000245048">
    <property type="component" value="Unassembled WGS sequence"/>
</dbReference>
<gene>
    <name evidence="2" type="ORF">CR165_19190</name>
</gene>
<accession>A0A2U1UZZ9</accession>
<evidence type="ECO:0000313" key="2">
    <source>
        <dbReference type="EMBL" id="PWC27232.1"/>
    </source>
</evidence>
<sequence>MARRRPCRKRASPWRAYPGCRAPTAEARPVPQPLPCGATNPEQLFAAGYSACFLGAMKFVAGQRKIAVPAEAAVTAEVGIGQREDGEGFGITAALSVSLPGLDRAVAQDLIERTHKVCPYSHALRGNVAVETTLA</sequence>
<dbReference type="PANTHER" id="PTHR33797:SF2">
    <property type="entry name" value="ORGANIC HYDROPEROXIDE RESISTANCE PROTEIN-LIKE"/>
    <property type="match status" value="1"/>
</dbReference>
<protein>
    <submittedName>
        <fullName evidence="2">Organic hydroperoxide resistance protein</fullName>
    </submittedName>
</protein>
<comment type="caution">
    <text evidence="2">The sequence shown here is derived from an EMBL/GenBank/DDBJ whole genome shotgun (WGS) entry which is preliminary data.</text>
</comment>
<dbReference type="AlphaFoldDB" id="A0A2U1UZZ9"/>
<dbReference type="GO" id="GO:0006979">
    <property type="term" value="P:response to oxidative stress"/>
    <property type="evidence" value="ECO:0007669"/>
    <property type="project" value="InterPro"/>
</dbReference>